<feature type="domain" description="Indole-3-glycerol phosphate synthase" evidence="9">
    <location>
        <begin position="5"/>
        <end position="256"/>
    </location>
</feature>
<name>A0ABU7H071_9SPHI</name>
<keyword evidence="4 8" id="KW-0210">Decarboxylase</keyword>
<dbReference type="InterPro" id="IPR045186">
    <property type="entry name" value="Indole-3-glycerol_P_synth"/>
</dbReference>
<evidence type="ECO:0000256" key="7">
    <source>
        <dbReference type="ARBA" id="ARBA00023239"/>
    </source>
</evidence>
<evidence type="ECO:0000256" key="1">
    <source>
        <dbReference type="ARBA" id="ARBA00001633"/>
    </source>
</evidence>
<keyword evidence="5 8" id="KW-0822">Tryptophan biosynthesis</keyword>
<keyword evidence="6 8" id="KW-0057">Aromatic amino acid biosynthesis</keyword>
<evidence type="ECO:0000313" key="10">
    <source>
        <dbReference type="EMBL" id="MEE1884575.1"/>
    </source>
</evidence>
<dbReference type="HAMAP" id="MF_00134_B">
    <property type="entry name" value="IGPS_B"/>
    <property type="match status" value="1"/>
</dbReference>
<keyword evidence="7 8" id="KW-0456">Lyase</keyword>
<keyword evidence="11" id="KW-1185">Reference proteome</keyword>
<evidence type="ECO:0000256" key="8">
    <source>
        <dbReference type="HAMAP-Rule" id="MF_00134"/>
    </source>
</evidence>
<dbReference type="PANTHER" id="PTHR22854">
    <property type="entry name" value="TRYPTOPHAN BIOSYNTHESIS PROTEIN"/>
    <property type="match status" value="1"/>
</dbReference>
<dbReference type="Proteomes" id="UP001337681">
    <property type="component" value="Unassembled WGS sequence"/>
</dbReference>
<dbReference type="InterPro" id="IPR013785">
    <property type="entry name" value="Aldolase_TIM"/>
</dbReference>
<dbReference type="InterPro" id="IPR013798">
    <property type="entry name" value="Indole-3-glycerol_P_synth_dom"/>
</dbReference>
<organism evidence="10 11">
    <name type="scientific">Pedobacter flavus</name>
    <dbReference type="NCBI Taxonomy" id="3113906"/>
    <lineage>
        <taxon>Bacteria</taxon>
        <taxon>Pseudomonadati</taxon>
        <taxon>Bacteroidota</taxon>
        <taxon>Sphingobacteriia</taxon>
        <taxon>Sphingobacteriales</taxon>
        <taxon>Sphingobacteriaceae</taxon>
        <taxon>Pedobacter</taxon>
    </lineage>
</organism>
<reference evidence="10 11" key="1">
    <citation type="submission" date="2024-01" db="EMBL/GenBank/DDBJ databases">
        <title>Pedobacter sp. nov., isolated from oil-contaminated soil.</title>
        <authorList>
            <person name="Le N.T.T."/>
        </authorList>
    </citation>
    <scope>NUCLEOTIDE SEQUENCE [LARGE SCALE GENOMIC DNA]</scope>
    <source>
        <strain evidence="10 11">VNH31</strain>
    </source>
</reference>
<comment type="caution">
    <text evidence="10">The sequence shown here is derived from an EMBL/GenBank/DDBJ whole genome shotgun (WGS) entry which is preliminary data.</text>
</comment>
<dbReference type="RefSeq" id="WP_330145489.1">
    <property type="nucleotide sequence ID" value="NZ_JAZDQU010000001.1"/>
</dbReference>
<dbReference type="PROSITE" id="PS00614">
    <property type="entry name" value="IGPS"/>
    <property type="match status" value="1"/>
</dbReference>
<dbReference type="Pfam" id="PF00218">
    <property type="entry name" value="IGPS"/>
    <property type="match status" value="1"/>
</dbReference>
<gene>
    <name evidence="8 10" type="primary">trpC</name>
    <name evidence="10" type="ORF">VRU49_03980</name>
</gene>
<dbReference type="Gene3D" id="3.20.20.70">
    <property type="entry name" value="Aldolase class I"/>
    <property type="match status" value="1"/>
</dbReference>
<dbReference type="SUPFAM" id="SSF51366">
    <property type="entry name" value="Ribulose-phoshate binding barrel"/>
    <property type="match status" value="1"/>
</dbReference>
<proteinExistence type="inferred from homology"/>
<dbReference type="PANTHER" id="PTHR22854:SF2">
    <property type="entry name" value="INDOLE-3-GLYCEROL-PHOSPHATE SYNTHASE"/>
    <property type="match status" value="1"/>
</dbReference>
<comment type="pathway">
    <text evidence="2 8">Amino-acid biosynthesis; L-tryptophan biosynthesis; L-tryptophan from chorismate: step 4/5.</text>
</comment>
<accession>A0ABU7H071</accession>
<dbReference type="EMBL" id="JAZDQU010000001">
    <property type="protein sequence ID" value="MEE1884575.1"/>
    <property type="molecule type" value="Genomic_DNA"/>
</dbReference>
<dbReference type="InterPro" id="IPR001468">
    <property type="entry name" value="Indole-3-GlycerolPSynthase_CS"/>
</dbReference>
<protein>
    <recommendedName>
        <fullName evidence="8">Indole-3-glycerol phosphate synthase</fullName>
        <shortName evidence="8">IGPS</shortName>
        <ecNumber evidence="8">4.1.1.48</ecNumber>
    </recommendedName>
</protein>
<evidence type="ECO:0000259" key="9">
    <source>
        <dbReference type="Pfam" id="PF00218"/>
    </source>
</evidence>
<dbReference type="EC" id="4.1.1.48" evidence="8"/>
<evidence type="ECO:0000256" key="2">
    <source>
        <dbReference type="ARBA" id="ARBA00004696"/>
    </source>
</evidence>
<sequence length="263" mass="29618">MKNILEEIVDRKRVEVEFSKKDLPIEKLKDFQYYGRSTNSINSSLLDETKTGIISEFKRSSPSLGSINGNASLETVIRAYDTFGASGISVLTDHQFFGGSSQDLIKARSLTNLPLLRKDFIVDPYQIYESKAWGADVILLITAVLTEYEIENYAELAQNLGLSVLLEIHNEDELPKNLINSINIIGVNNRNLKDFKVDVNTSIKLYEKINPAYLRISESGISSVDTIKSLKELGYNGFLIGECFMKEKSPERAFKQFVDELKG</sequence>
<dbReference type="CDD" id="cd00331">
    <property type="entry name" value="IGPS"/>
    <property type="match status" value="1"/>
</dbReference>
<dbReference type="GO" id="GO:0004425">
    <property type="term" value="F:indole-3-glycerol-phosphate synthase activity"/>
    <property type="evidence" value="ECO:0007669"/>
    <property type="project" value="UniProtKB-EC"/>
</dbReference>
<evidence type="ECO:0000256" key="4">
    <source>
        <dbReference type="ARBA" id="ARBA00022793"/>
    </source>
</evidence>
<dbReference type="InterPro" id="IPR011060">
    <property type="entry name" value="RibuloseP-bd_barrel"/>
</dbReference>
<dbReference type="NCBIfam" id="NF001377">
    <property type="entry name" value="PRK00278.2-4"/>
    <property type="match status" value="1"/>
</dbReference>
<evidence type="ECO:0000256" key="6">
    <source>
        <dbReference type="ARBA" id="ARBA00023141"/>
    </source>
</evidence>
<comment type="catalytic activity">
    <reaction evidence="1 8">
        <text>1-(2-carboxyphenylamino)-1-deoxy-D-ribulose 5-phosphate + H(+) = (1S,2R)-1-C-(indol-3-yl)glycerol 3-phosphate + CO2 + H2O</text>
        <dbReference type="Rhea" id="RHEA:23476"/>
        <dbReference type="ChEBI" id="CHEBI:15377"/>
        <dbReference type="ChEBI" id="CHEBI:15378"/>
        <dbReference type="ChEBI" id="CHEBI:16526"/>
        <dbReference type="ChEBI" id="CHEBI:58613"/>
        <dbReference type="ChEBI" id="CHEBI:58866"/>
        <dbReference type="EC" id="4.1.1.48"/>
    </reaction>
</comment>
<evidence type="ECO:0000256" key="3">
    <source>
        <dbReference type="ARBA" id="ARBA00022605"/>
    </source>
</evidence>
<evidence type="ECO:0000313" key="11">
    <source>
        <dbReference type="Proteomes" id="UP001337681"/>
    </source>
</evidence>
<comment type="similarity">
    <text evidence="8">Belongs to the TrpC family.</text>
</comment>
<keyword evidence="3 8" id="KW-0028">Amino-acid biosynthesis</keyword>
<evidence type="ECO:0000256" key="5">
    <source>
        <dbReference type="ARBA" id="ARBA00022822"/>
    </source>
</evidence>